<accession>A0A1Y6MHV5</accession>
<sequence>MYKTQYITESFWGMNVGFAKVSPKMQIVINNALLCERIKHNS</sequence>
<evidence type="ECO:0000313" key="2">
    <source>
        <dbReference type="Proteomes" id="UP000195719"/>
    </source>
</evidence>
<dbReference type="AlphaFoldDB" id="A0A1Y6MHV5"/>
<name>A0A1Y6MHV5_9GAMM</name>
<dbReference type="EMBL" id="FYAJ01000003">
    <property type="protein sequence ID" value="SMY35388.1"/>
    <property type="molecule type" value="Genomic_DNA"/>
</dbReference>
<dbReference type="Proteomes" id="UP000195719">
    <property type="component" value="Unassembled WGS sequence"/>
</dbReference>
<organism evidence="1 2">
    <name type="scientific">Photobacterium andalusiense</name>
    <dbReference type="NCBI Taxonomy" id="2204296"/>
    <lineage>
        <taxon>Bacteria</taxon>
        <taxon>Pseudomonadati</taxon>
        <taxon>Pseudomonadota</taxon>
        <taxon>Gammaproteobacteria</taxon>
        <taxon>Vibrionales</taxon>
        <taxon>Vibrionaceae</taxon>
        <taxon>Photobacterium</taxon>
    </lineage>
</organism>
<keyword evidence="2" id="KW-1185">Reference proteome</keyword>
<reference evidence="2" key="1">
    <citation type="submission" date="2017-06" db="EMBL/GenBank/DDBJ databases">
        <authorList>
            <person name="Rodrigo-Torres L."/>
            <person name="Arahal R.D."/>
            <person name="Lucena T."/>
        </authorList>
    </citation>
    <scope>NUCLEOTIDE SEQUENCE [LARGE SCALE GENOMIC DNA]</scope>
    <source>
        <strain evidence="2">CECT 9192</strain>
    </source>
</reference>
<evidence type="ECO:0000313" key="1">
    <source>
        <dbReference type="EMBL" id="SMY35388.1"/>
    </source>
</evidence>
<gene>
    <name evidence="1" type="ORF">PAND9192_02061</name>
</gene>
<proteinExistence type="predicted"/>
<protein>
    <submittedName>
        <fullName evidence="1">Uncharacterized protein</fullName>
    </submittedName>
</protein>